<dbReference type="EC" id="1.5.-.-" evidence="10"/>
<comment type="subcellular location">
    <subcellularLocation>
        <location evidence="10">Cytoplasm</location>
    </subcellularLocation>
</comment>
<comment type="catalytic activity">
    <reaction evidence="10">
        <text>5-aminomethyl-2-thiouridine(34) in tRNA + S-adenosyl-L-methionine = 5-methylaminomethyl-2-thiouridine(34) in tRNA + S-adenosyl-L-homocysteine + H(+)</text>
        <dbReference type="Rhea" id="RHEA:19569"/>
        <dbReference type="Rhea" id="RHEA-COMP:10195"/>
        <dbReference type="Rhea" id="RHEA-COMP:10197"/>
        <dbReference type="ChEBI" id="CHEBI:15378"/>
        <dbReference type="ChEBI" id="CHEBI:57856"/>
        <dbReference type="ChEBI" id="CHEBI:59789"/>
        <dbReference type="ChEBI" id="CHEBI:74454"/>
        <dbReference type="ChEBI" id="CHEBI:74455"/>
        <dbReference type="EC" id="2.1.1.61"/>
    </reaction>
</comment>
<sequence>MNAAAPISPARIDLLPDGTPCAPDYGDVYHATAGAFAQARHVFLAGNGLPGRWQGRERFVVLETGFGLGNNFLATWAAWRADPQRCERLVFISLEKHPLTPEDMARVHRSSEEAALAAKLVAQWPPLTPDLHALDFEGGRVQLLLVFGDALQTLPGLQAEADALYLDGFAPARNAELWSAELFRRLARLVAPGATAATWSAARAVRDGLASIGFAVERAPGFGGKRDITVARHAPRFVPPRPAAWRPPHAGPRHALVIGAGLAGAAAAHGLLRQGWQVEVIDRQATPAAETSGNPGGLMHGIFNAPDSLHARWFRAAALRTARLAAPALAQGRVSGRLDGFLRLEPRLDEARARAQLATVGLPADWIDWQDAAAAAAFSGLPIGIDGGDGCGGWQFGQGGWLSPADWSRHLLQGATFRGGLAVQHLRRENGLWQALDADGRVLAAAPVLVVAAALGSPALLQDRARLSLAPVRGQTTVLPAGWPGLRVAPSRLRPLSGQGYALALPDGRILTGATTQHDDPDPQVRAADHRHNLQRAQRLGLVEANAALERIEDLAGRVGWRAVTPDRLPLAGPPVDEAALAAAAAAGRQRLDALRLRPRRHDEEGGLYLLAGLGSRGLASAALAGEVLASWITGAPCPVAADLRDAIDPARQSSARSPGGRSSVSPSTERS</sequence>
<keyword evidence="5 10" id="KW-0949">S-adenosyl-L-methionine</keyword>
<evidence type="ECO:0000256" key="3">
    <source>
        <dbReference type="ARBA" id="ARBA00022630"/>
    </source>
</evidence>
<keyword evidence="1 10" id="KW-0963">Cytoplasm</keyword>
<dbReference type="Proteomes" id="UP001549111">
    <property type="component" value="Unassembled WGS sequence"/>
</dbReference>
<dbReference type="PANTHER" id="PTHR13847">
    <property type="entry name" value="SARCOSINE DEHYDROGENASE-RELATED"/>
    <property type="match status" value="1"/>
</dbReference>
<dbReference type="GO" id="GO:0005737">
    <property type="term" value="C:cytoplasm"/>
    <property type="evidence" value="ECO:0007669"/>
    <property type="project" value="UniProtKB-SubCell"/>
</dbReference>
<evidence type="ECO:0000259" key="12">
    <source>
        <dbReference type="Pfam" id="PF01266"/>
    </source>
</evidence>
<organism evidence="15 16">
    <name type="scientific">Sphaerotilus sulfidivorans</name>
    <dbReference type="NCBI Taxonomy" id="639200"/>
    <lineage>
        <taxon>Bacteria</taxon>
        <taxon>Pseudomonadati</taxon>
        <taxon>Pseudomonadota</taxon>
        <taxon>Betaproteobacteria</taxon>
        <taxon>Burkholderiales</taxon>
        <taxon>Sphaerotilaceae</taxon>
        <taxon>Sphaerotilus</taxon>
    </lineage>
</organism>
<keyword evidence="17" id="KW-1185">Reference proteome</keyword>
<dbReference type="SUPFAM" id="SSF54373">
    <property type="entry name" value="FAD-linked reductases, C-terminal domain"/>
    <property type="match status" value="1"/>
</dbReference>
<dbReference type="GO" id="GO:0004808">
    <property type="term" value="F:tRNA (5-methylaminomethyl-2-thiouridylate)(34)-methyltransferase activity"/>
    <property type="evidence" value="ECO:0007669"/>
    <property type="project" value="UniProtKB-EC"/>
</dbReference>
<evidence type="ECO:0000259" key="13">
    <source>
        <dbReference type="Pfam" id="PF05430"/>
    </source>
</evidence>
<dbReference type="EMBL" id="JBEPLS010000003">
    <property type="protein sequence ID" value="MET3603298.1"/>
    <property type="molecule type" value="Genomic_DNA"/>
</dbReference>
<dbReference type="InterPro" id="IPR006076">
    <property type="entry name" value="FAD-dep_OxRdtase"/>
</dbReference>
<evidence type="ECO:0000313" key="16">
    <source>
        <dbReference type="Proteomes" id="UP000323522"/>
    </source>
</evidence>
<evidence type="ECO:0000313" key="17">
    <source>
        <dbReference type="Proteomes" id="UP001549111"/>
    </source>
</evidence>
<accession>A0A5C1PZ97</accession>
<evidence type="ECO:0000256" key="2">
    <source>
        <dbReference type="ARBA" id="ARBA00022603"/>
    </source>
</evidence>
<dbReference type="GO" id="GO:0050660">
    <property type="term" value="F:flavin adenine dinucleotide binding"/>
    <property type="evidence" value="ECO:0007669"/>
    <property type="project" value="UniProtKB-UniRule"/>
</dbReference>
<keyword evidence="3 10" id="KW-0285">Flavoprotein</keyword>
<dbReference type="SUPFAM" id="SSF51905">
    <property type="entry name" value="FAD/NAD(P)-binding domain"/>
    <property type="match status" value="1"/>
</dbReference>
<reference evidence="15 16" key="1">
    <citation type="submission" date="2019-02" db="EMBL/GenBank/DDBJ databases">
        <title>Complete Genome Sequence and Methylome Analysis of Sphaerotilus natans subsp. sulfidivorans D-507.</title>
        <authorList>
            <person name="Fomenkov A."/>
            <person name="Gridneva E."/>
            <person name="Smolyakov D."/>
            <person name="Dubinina G."/>
            <person name="Vincze T."/>
            <person name="Grabovich M."/>
            <person name="Roberts R.J."/>
        </authorList>
    </citation>
    <scope>NUCLEOTIDE SEQUENCE [LARGE SCALE GENOMIC DNA]</scope>
    <source>
        <strain evidence="15 16">D-507</strain>
    </source>
</reference>
<gene>
    <name evidence="10" type="primary">mnmC</name>
    <name evidence="14" type="ORF">ABIC99_001082</name>
    <name evidence="15" type="ORF">EWH46_08135</name>
</gene>
<feature type="region of interest" description="tRNA (mnm(5)s(2)U34)-methyltransferase" evidence="10">
    <location>
        <begin position="1"/>
        <end position="234"/>
    </location>
</feature>
<evidence type="ECO:0000313" key="15">
    <source>
        <dbReference type="EMBL" id="QEN00747.1"/>
    </source>
</evidence>
<keyword evidence="6 10" id="KW-0819">tRNA processing</keyword>
<dbReference type="InterPro" id="IPR008471">
    <property type="entry name" value="MnmC-like_methylTransf"/>
</dbReference>
<keyword evidence="8 10" id="KW-0560">Oxidoreductase</keyword>
<dbReference type="InterPro" id="IPR029063">
    <property type="entry name" value="SAM-dependent_MTases_sf"/>
</dbReference>
<dbReference type="HAMAP" id="MF_01102">
    <property type="entry name" value="MnmC"/>
    <property type="match status" value="1"/>
</dbReference>
<evidence type="ECO:0000256" key="8">
    <source>
        <dbReference type="ARBA" id="ARBA00023002"/>
    </source>
</evidence>
<evidence type="ECO:0000256" key="4">
    <source>
        <dbReference type="ARBA" id="ARBA00022679"/>
    </source>
</evidence>
<keyword evidence="2 10" id="KW-0489">Methyltransferase</keyword>
<evidence type="ECO:0000256" key="10">
    <source>
        <dbReference type="HAMAP-Rule" id="MF_01102"/>
    </source>
</evidence>
<feature type="compositionally biased region" description="Low complexity" evidence="11">
    <location>
        <begin position="654"/>
        <end position="672"/>
    </location>
</feature>
<reference evidence="14 17" key="2">
    <citation type="submission" date="2024-06" db="EMBL/GenBank/DDBJ databases">
        <title>Genomic Encyclopedia of Type Strains, Phase IV (KMG-IV): sequencing the most valuable type-strain genomes for metagenomic binning, comparative biology and taxonomic classification.</title>
        <authorList>
            <person name="Goeker M."/>
        </authorList>
    </citation>
    <scope>NUCLEOTIDE SEQUENCE [LARGE SCALE GENOMIC DNA]</scope>
    <source>
        <strain evidence="14 17">D-501</strain>
    </source>
</reference>
<evidence type="ECO:0000256" key="1">
    <source>
        <dbReference type="ARBA" id="ARBA00022490"/>
    </source>
</evidence>
<evidence type="ECO:0000256" key="7">
    <source>
        <dbReference type="ARBA" id="ARBA00022827"/>
    </source>
</evidence>
<dbReference type="Pfam" id="PF01266">
    <property type="entry name" value="DAO"/>
    <property type="match status" value="1"/>
</dbReference>
<dbReference type="RefSeq" id="WP_149503469.1">
    <property type="nucleotide sequence ID" value="NZ_CP035708.1"/>
</dbReference>
<dbReference type="Pfam" id="PF05430">
    <property type="entry name" value="Methyltransf_30"/>
    <property type="match status" value="1"/>
</dbReference>
<dbReference type="Gene3D" id="3.50.50.60">
    <property type="entry name" value="FAD/NAD(P)-binding domain"/>
    <property type="match status" value="1"/>
</dbReference>
<comment type="similarity">
    <text evidence="10">In the N-terminal section; belongs to the methyltransferase superfamily. tRNA (mnm(5)s(2)U34)-methyltransferase family.</text>
</comment>
<dbReference type="SUPFAM" id="SSF53335">
    <property type="entry name" value="S-adenosyl-L-methionine-dependent methyltransferases"/>
    <property type="match status" value="1"/>
</dbReference>
<dbReference type="NCBIfam" id="NF033855">
    <property type="entry name" value="tRNA_MNMC2"/>
    <property type="match status" value="1"/>
</dbReference>
<dbReference type="AlphaFoldDB" id="A0A5C1PZ97"/>
<dbReference type="OrthoDB" id="9786494at2"/>
<comment type="cofactor">
    <cofactor evidence="10">
        <name>FAD</name>
        <dbReference type="ChEBI" id="CHEBI:57692"/>
    </cofactor>
</comment>
<evidence type="ECO:0000256" key="11">
    <source>
        <dbReference type="SAM" id="MobiDB-lite"/>
    </source>
</evidence>
<proteinExistence type="inferred from homology"/>
<dbReference type="EC" id="2.1.1.61" evidence="10"/>
<dbReference type="InterPro" id="IPR036188">
    <property type="entry name" value="FAD/NAD-bd_sf"/>
</dbReference>
<name>A0A5C1PZ97_9BURK</name>
<feature type="region of interest" description="Disordered" evidence="11">
    <location>
        <begin position="647"/>
        <end position="672"/>
    </location>
</feature>
<dbReference type="NCBIfam" id="TIGR03197">
    <property type="entry name" value="MnmC_Cterm"/>
    <property type="match status" value="1"/>
</dbReference>
<dbReference type="KEGG" id="snn:EWH46_08135"/>
<comment type="function">
    <text evidence="10">Catalyzes the last two steps in the biosynthesis of 5-methylaminomethyl-2-thiouridine (mnm(5)s(2)U) at the wobble position (U34) in tRNA. Catalyzes the FAD-dependent demodification of cmnm(5)s(2)U34 to nm(5)s(2)U34, followed by the transfer of a methyl group from S-adenosyl-L-methionine to nm(5)s(2)U34, to form mnm(5)s(2)U34.</text>
</comment>
<dbReference type="InterPro" id="IPR023032">
    <property type="entry name" value="tRNA_MAMT_biosynth_bifunc_MnmC"/>
</dbReference>
<dbReference type="GO" id="GO:0032259">
    <property type="term" value="P:methylation"/>
    <property type="evidence" value="ECO:0007669"/>
    <property type="project" value="UniProtKB-KW"/>
</dbReference>
<keyword evidence="9 10" id="KW-0511">Multifunctional enzyme</keyword>
<feature type="domain" description="MnmC-like methyltransferase" evidence="13">
    <location>
        <begin position="112"/>
        <end position="233"/>
    </location>
</feature>
<keyword evidence="7 10" id="KW-0274">FAD</keyword>
<evidence type="ECO:0000256" key="5">
    <source>
        <dbReference type="ARBA" id="ARBA00022691"/>
    </source>
</evidence>
<evidence type="ECO:0000313" key="14">
    <source>
        <dbReference type="EMBL" id="MET3603298.1"/>
    </source>
</evidence>
<dbReference type="Gene3D" id="3.40.50.150">
    <property type="entry name" value="Vaccinia Virus protein VP39"/>
    <property type="match status" value="1"/>
</dbReference>
<dbReference type="InterPro" id="IPR047785">
    <property type="entry name" value="tRNA_MNMC2"/>
</dbReference>
<dbReference type="PANTHER" id="PTHR13847:SF283">
    <property type="entry name" value="TRNA 5-METHYLAMINOMETHYL-2-THIOURIDINE BIOSYNTHESIS BIFUNCTIONAL PROTEIN MNMC"/>
    <property type="match status" value="1"/>
</dbReference>
<dbReference type="EMBL" id="CP035708">
    <property type="protein sequence ID" value="QEN00747.1"/>
    <property type="molecule type" value="Genomic_DNA"/>
</dbReference>
<evidence type="ECO:0000256" key="9">
    <source>
        <dbReference type="ARBA" id="ARBA00023268"/>
    </source>
</evidence>
<feature type="region of interest" description="FAD-dependent cmnm(5)s(2)U34 oxidoreductase" evidence="10">
    <location>
        <begin position="258"/>
        <end position="672"/>
    </location>
</feature>
<dbReference type="InterPro" id="IPR017610">
    <property type="entry name" value="tRNA_S-uridine_synth_MnmC_C"/>
</dbReference>
<dbReference type="Gene3D" id="3.30.9.10">
    <property type="entry name" value="D-Amino Acid Oxidase, subunit A, domain 2"/>
    <property type="match status" value="1"/>
</dbReference>
<comment type="similarity">
    <text evidence="10">In the C-terminal section; belongs to the DAO family.</text>
</comment>
<dbReference type="Proteomes" id="UP000323522">
    <property type="component" value="Chromosome"/>
</dbReference>
<feature type="domain" description="FAD dependent oxidoreductase" evidence="12">
    <location>
        <begin position="255"/>
        <end position="632"/>
    </location>
</feature>
<dbReference type="GO" id="GO:0002097">
    <property type="term" value="P:tRNA wobble base modification"/>
    <property type="evidence" value="ECO:0007669"/>
    <property type="project" value="UniProtKB-UniRule"/>
</dbReference>
<evidence type="ECO:0000256" key="6">
    <source>
        <dbReference type="ARBA" id="ARBA00022694"/>
    </source>
</evidence>
<protein>
    <recommendedName>
        <fullName evidence="10">tRNA 5-methylaminomethyl-2-thiouridine biosynthesis bifunctional protein MnmC</fullName>
        <shortName evidence="10">tRNA mnm(5)s(2)U biosynthesis bifunctional protein</shortName>
    </recommendedName>
    <domain>
        <recommendedName>
            <fullName evidence="10">tRNA (mnm(5)s(2)U34)-methyltransferase</fullName>
            <ecNumber evidence="10">2.1.1.61</ecNumber>
        </recommendedName>
    </domain>
    <domain>
        <recommendedName>
            <fullName evidence="10">FAD-dependent cmnm(5)s(2)U34 oxidoreductase</fullName>
            <ecNumber evidence="10">1.5.-.-</ecNumber>
        </recommendedName>
    </domain>
</protein>
<keyword evidence="4 10" id="KW-0808">Transferase</keyword>
<dbReference type="GO" id="GO:0016645">
    <property type="term" value="F:oxidoreductase activity, acting on the CH-NH group of donors"/>
    <property type="evidence" value="ECO:0007669"/>
    <property type="project" value="InterPro"/>
</dbReference>